<evidence type="ECO:0000313" key="4">
    <source>
        <dbReference type="Proteomes" id="UP000076842"/>
    </source>
</evidence>
<protein>
    <submittedName>
        <fullName evidence="3">Uncharacterized protein</fullName>
    </submittedName>
</protein>
<accession>A0A165EZA7</accession>
<feature type="transmembrane region" description="Helical" evidence="2">
    <location>
        <begin position="359"/>
        <end position="376"/>
    </location>
</feature>
<dbReference type="Proteomes" id="UP000076842">
    <property type="component" value="Unassembled WGS sequence"/>
</dbReference>
<reference evidence="3 4" key="1">
    <citation type="journal article" date="2016" name="Mol. Biol. Evol.">
        <title>Comparative Genomics of Early-Diverging Mushroom-Forming Fungi Provides Insights into the Origins of Lignocellulose Decay Capabilities.</title>
        <authorList>
            <person name="Nagy L.G."/>
            <person name="Riley R."/>
            <person name="Tritt A."/>
            <person name="Adam C."/>
            <person name="Daum C."/>
            <person name="Floudas D."/>
            <person name="Sun H."/>
            <person name="Yadav J.S."/>
            <person name="Pangilinan J."/>
            <person name="Larsson K.H."/>
            <person name="Matsuura K."/>
            <person name="Barry K."/>
            <person name="Labutti K."/>
            <person name="Kuo R."/>
            <person name="Ohm R.A."/>
            <person name="Bhattacharya S.S."/>
            <person name="Shirouzu T."/>
            <person name="Yoshinaga Y."/>
            <person name="Martin F.M."/>
            <person name="Grigoriev I.V."/>
            <person name="Hibbett D.S."/>
        </authorList>
    </citation>
    <scope>NUCLEOTIDE SEQUENCE [LARGE SCALE GENOMIC DNA]</scope>
    <source>
        <strain evidence="3 4">HHB12733</strain>
    </source>
</reference>
<evidence type="ECO:0000313" key="3">
    <source>
        <dbReference type="EMBL" id="KZT55860.1"/>
    </source>
</evidence>
<feature type="compositionally biased region" description="Basic and acidic residues" evidence="1">
    <location>
        <begin position="59"/>
        <end position="71"/>
    </location>
</feature>
<evidence type="ECO:0000256" key="1">
    <source>
        <dbReference type="SAM" id="MobiDB-lite"/>
    </source>
</evidence>
<dbReference type="EMBL" id="KV423987">
    <property type="protein sequence ID" value="KZT55860.1"/>
    <property type="molecule type" value="Genomic_DNA"/>
</dbReference>
<name>A0A165EZA7_9BASI</name>
<keyword evidence="2" id="KW-1133">Transmembrane helix</keyword>
<feature type="compositionally biased region" description="Gly residues" evidence="1">
    <location>
        <begin position="186"/>
        <end position="199"/>
    </location>
</feature>
<feature type="region of interest" description="Disordered" evidence="1">
    <location>
        <begin position="180"/>
        <end position="210"/>
    </location>
</feature>
<dbReference type="AlphaFoldDB" id="A0A165EZA7"/>
<organism evidence="3 4">
    <name type="scientific">Calocera cornea HHB12733</name>
    <dbReference type="NCBI Taxonomy" id="1353952"/>
    <lineage>
        <taxon>Eukaryota</taxon>
        <taxon>Fungi</taxon>
        <taxon>Dikarya</taxon>
        <taxon>Basidiomycota</taxon>
        <taxon>Agaricomycotina</taxon>
        <taxon>Dacrymycetes</taxon>
        <taxon>Dacrymycetales</taxon>
        <taxon>Dacrymycetaceae</taxon>
        <taxon>Calocera</taxon>
    </lineage>
</organism>
<sequence>MSTFNKMPENCPEICLFGGPRCYCLSKASAKAISSYRLTKVEKIKHDIGDKFASIRKQKHDEEASGTHDSKTATTTATSSHLGSTPARSRKKGKEKEHVLGPRPMERILATDVAEVFLGGVQRSSAAIVTLLGNDLAATTGAPLVKGETAEGAMLAPSKEGQAQEVEVPDEVMEKGKAKATETAAGGEGATAGMSGSGREGIRPPGTRVVRDGDWVEVPLGEPSRAGGTTAEAEGVVPHVPTPEEQYFVGNFWELDSRTSSRVIEGQVVRARREATYGQDIVYNLYAQISELGWHGAGDLVLLLIRLPVMGGTLLCNAYNAGFDPLLAVVNVIGVWFLAPPTVMVHLVIWIVKWCWRNKLYVGLALGLFFFLWFLLGANPLKLISAMCKAFTAYVAL</sequence>
<dbReference type="InParanoid" id="A0A165EZA7"/>
<feature type="compositionally biased region" description="Low complexity" evidence="1">
    <location>
        <begin position="72"/>
        <end position="85"/>
    </location>
</feature>
<feature type="region of interest" description="Disordered" evidence="1">
    <location>
        <begin position="55"/>
        <end position="102"/>
    </location>
</feature>
<keyword evidence="2" id="KW-0472">Membrane</keyword>
<keyword evidence="4" id="KW-1185">Reference proteome</keyword>
<evidence type="ECO:0000256" key="2">
    <source>
        <dbReference type="SAM" id="Phobius"/>
    </source>
</evidence>
<feature type="transmembrane region" description="Helical" evidence="2">
    <location>
        <begin position="326"/>
        <end position="352"/>
    </location>
</feature>
<keyword evidence="2" id="KW-0812">Transmembrane</keyword>
<proteinExistence type="predicted"/>
<gene>
    <name evidence="3" type="ORF">CALCODRAFT_545012</name>
</gene>